<organism evidence="3 4">
    <name type="scientific">Euzebya pacifica</name>
    <dbReference type="NCBI Taxonomy" id="1608957"/>
    <lineage>
        <taxon>Bacteria</taxon>
        <taxon>Bacillati</taxon>
        <taxon>Actinomycetota</taxon>
        <taxon>Nitriliruptoria</taxon>
        <taxon>Euzebyales</taxon>
    </lineage>
</organism>
<protein>
    <recommendedName>
        <fullName evidence="5">DUF2142 domain-containing protein</fullName>
    </recommendedName>
</protein>
<keyword evidence="2" id="KW-1133">Transmembrane helix</keyword>
<keyword evidence="2" id="KW-0472">Membrane</keyword>
<feature type="transmembrane region" description="Helical" evidence="2">
    <location>
        <begin position="500"/>
        <end position="521"/>
    </location>
</feature>
<evidence type="ECO:0000256" key="1">
    <source>
        <dbReference type="SAM" id="MobiDB-lite"/>
    </source>
</evidence>
<keyword evidence="4" id="KW-1185">Reference proteome</keyword>
<feature type="region of interest" description="Disordered" evidence="1">
    <location>
        <begin position="533"/>
        <end position="554"/>
    </location>
</feature>
<feature type="transmembrane region" description="Helical" evidence="2">
    <location>
        <begin position="167"/>
        <end position="190"/>
    </location>
</feature>
<feature type="transmembrane region" description="Helical" evidence="2">
    <location>
        <begin position="458"/>
        <end position="480"/>
    </location>
</feature>
<dbReference type="Proteomes" id="UP000264006">
    <property type="component" value="Chromosome"/>
</dbReference>
<sequence>MTDMTDTTGFSLRGLLADTTPVIWLITAAWTLLLCLWSVLPPIFSAPDEPQHIDTIIDTVGRSPLMWVTPDGDRMSNAILEAQDRFGYRTRDPQNPDLFLDDRRLGGRAAEEAFPRDERPSVATLSAADRLPSSRLNQMYQHPPLYYRTAAWVIGAIPGWERVGLDVLVGIMRLLSVVVVAPLPVVMAGLARVLDGRRSLELSAALSPLLVPQLAHLGSVTSNDGLLFVLTAFLVLLLARVYRGDISRATATWVGAILLAAMLTKGFALFMPVAVVAAYGGAVRVSGVEPRAAMTRLLRSAAIAGLSLWWYGENLLRFGGVQPSVAAPPAADEHGSVLGWLGRAWITQTQTFWGRFGWAETGFGEVTTTTLSIVAIVLVLIAVRKREGTLLTVLLLPGVLAIVTTIGQSWTSWDTIGTIRAVHGRYFFVSLAGLLLLMVMGLHRLVDRWPPLARWTWTPVFVAGVWLHASSWLTAVEYFWTTPDAPSLSDGGRALLAWQPWPPLLVQITAVALALLGIELLRRLVVLSRADGTTSAHPSEEQHEPEDEEDHVPA</sequence>
<dbReference type="KEGG" id="euz:DVS28_a0684"/>
<feature type="transmembrane region" description="Helical" evidence="2">
    <location>
        <begin position="426"/>
        <end position="446"/>
    </location>
</feature>
<dbReference type="EMBL" id="CP031165">
    <property type="protein sequence ID" value="AXV05385.1"/>
    <property type="molecule type" value="Genomic_DNA"/>
</dbReference>
<dbReference type="Pfam" id="PF09913">
    <property type="entry name" value="DUF2142"/>
    <property type="match status" value="1"/>
</dbReference>
<feature type="transmembrane region" description="Helical" evidence="2">
    <location>
        <begin position="225"/>
        <end position="242"/>
    </location>
</feature>
<reference evidence="3 4" key="1">
    <citation type="submission" date="2018-09" db="EMBL/GenBank/DDBJ databases">
        <title>Complete genome sequence of Euzebya sp. DY32-46 isolated from seawater of Pacific Ocean.</title>
        <authorList>
            <person name="Xu L."/>
            <person name="Wu Y.-H."/>
            <person name="Xu X.-W."/>
        </authorList>
    </citation>
    <scope>NUCLEOTIDE SEQUENCE [LARGE SCALE GENOMIC DNA]</scope>
    <source>
        <strain evidence="3 4">DY32-46</strain>
    </source>
</reference>
<evidence type="ECO:0000313" key="4">
    <source>
        <dbReference type="Proteomes" id="UP000264006"/>
    </source>
</evidence>
<feature type="compositionally biased region" description="Acidic residues" evidence="1">
    <location>
        <begin position="543"/>
        <end position="554"/>
    </location>
</feature>
<feature type="transmembrane region" description="Helical" evidence="2">
    <location>
        <begin position="22"/>
        <end position="40"/>
    </location>
</feature>
<feature type="transmembrane region" description="Helical" evidence="2">
    <location>
        <begin position="362"/>
        <end position="383"/>
    </location>
</feature>
<feature type="transmembrane region" description="Helical" evidence="2">
    <location>
        <begin position="254"/>
        <end position="279"/>
    </location>
</feature>
<keyword evidence="2" id="KW-0812">Transmembrane</keyword>
<accession>A0A346XT38</accession>
<dbReference type="AlphaFoldDB" id="A0A346XT38"/>
<feature type="transmembrane region" description="Helical" evidence="2">
    <location>
        <begin position="390"/>
        <end position="411"/>
    </location>
</feature>
<evidence type="ECO:0000313" key="3">
    <source>
        <dbReference type="EMBL" id="AXV05385.1"/>
    </source>
</evidence>
<name>A0A346XT38_9ACTN</name>
<evidence type="ECO:0008006" key="5">
    <source>
        <dbReference type="Google" id="ProtNLM"/>
    </source>
</evidence>
<evidence type="ECO:0000256" key="2">
    <source>
        <dbReference type="SAM" id="Phobius"/>
    </source>
</evidence>
<dbReference type="InterPro" id="IPR018674">
    <property type="entry name" value="DUF2142_membrane"/>
</dbReference>
<gene>
    <name evidence="3" type="ORF">DVS28_a0684</name>
</gene>
<proteinExistence type="predicted"/>